<dbReference type="Pfam" id="PF01189">
    <property type="entry name" value="Methyltr_RsmB-F"/>
    <property type="match status" value="1"/>
</dbReference>
<dbReference type="PANTHER" id="PTHR22807">
    <property type="entry name" value="NOP2 YEAST -RELATED NOL1/NOP2/FMU SUN DOMAIN-CONTAINING"/>
    <property type="match status" value="1"/>
</dbReference>
<dbReference type="GO" id="GO:0001510">
    <property type="term" value="P:RNA methylation"/>
    <property type="evidence" value="ECO:0007669"/>
    <property type="project" value="InterPro"/>
</dbReference>
<dbReference type="InterPro" id="IPR023267">
    <property type="entry name" value="RCMT"/>
</dbReference>
<proteinExistence type="inferred from homology"/>
<keyword evidence="1" id="KW-0963">Cytoplasm</keyword>
<dbReference type="PROSITE" id="PS51686">
    <property type="entry name" value="SAM_MT_RSMB_NOP"/>
    <property type="match status" value="1"/>
</dbReference>
<evidence type="ECO:0000256" key="5">
    <source>
        <dbReference type="ARBA" id="ARBA00022884"/>
    </source>
</evidence>
<dbReference type="Gene3D" id="3.30.70.1170">
    <property type="entry name" value="Sun protein, domain 3"/>
    <property type="match status" value="1"/>
</dbReference>
<dbReference type="InterPro" id="IPR031341">
    <property type="entry name" value="Methyltr_RsmF_N"/>
</dbReference>
<evidence type="ECO:0000256" key="6">
    <source>
        <dbReference type="PROSITE-ProRule" id="PRU01023"/>
    </source>
</evidence>
<evidence type="ECO:0000313" key="9">
    <source>
        <dbReference type="Proteomes" id="UP000186156"/>
    </source>
</evidence>
<dbReference type="PANTHER" id="PTHR22807:SF30">
    <property type="entry name" value="28S RRNA (CYTOSINE(4447)-C(5))-METHYLTRANSFERASE-RELATED"/>
    <property type="match status" value="1"/>
</dbReference>
<dbReference type="GO" id="GO:0008173">
    <property type="term" value="F:RNA methyltransferase activity"/>
    <property type="evidence" value="ECO:0007669"/>
    <property type="project" value="InterPro"/>
</dbReference>
<keyword evidence="9" id="KW-1185">Reference proteome</keyword>
<dbReference type="SUPFAM" id="SSF53335">
    <property type="entry name" value="S-adenosyl-L-methionine-dependent methyltransferases"/>
    <property type="match status" value="1"/>
</dbReference>
<dbReference type="InterPro" id="IPR027391">
    <property type="entry name" value="Nol1_Nop2_Fmu_2"/>
</dbReference>
<dbReference type="RefSeq" id="WP_076345324.1">
    <property type="nucleotide sequence ID" value="NZ_FTOO01000002.1"/>
</dbReference>
<evidence type="ECO:0000256" key="2">
    <source>
        <dbReference type="ARBA" id="ARBA00022603"/>
    </source>
</evidence>
<dbReference type="GO" id="GO:0003723">
    <property type="term" value="F:RNA binding"/>
    <property type="evidence" value="ECO:0007669"/>
    <property type="project" value="UniProtKB-UniRule"/>
</dbReference>
<gene>
    <name evidence="8" type="ORF">SAMN05421799_102357</name>
</gene>
<dbReference type="OrthoDB" id="9810297at2"/>
<feature type="active site" description="Nucleophile" evidence="6">
    <location>
        <position position="237"/>
    </location>
</feature>
<dbReference type="InterPro" id="IPR001678">
    <property type="entry name" value="MeTrfase_RsmB-F_NOP2_dom"/>
</dbReference>
<reference evidence="9" key="1">
    <citation type="submission" date="2017-01" db="EMBL/GenBank/DDBJ databases">
        <authorList>
            <person name="Varghese N."/>
            <person name="Submissions S."/>
        </authorList>
    </citation>
    <scope>NUCLEOTIDE SEQUENCE [LARGE SCALE GENOMIC DNA]</scope>
    <source>
        <strain evidence="9">DSM 16176</strain>
    </source>
</reference>
<feature type="domain" description="SAM-dependent MTase RsmB/NOP-type" evidence="7">
    <location>
        <begin position="15"/>
        <end position="306"/>
    </location>
</feature>
<accession>A0A1N7L1Y5</accession>
<comment type="similarity">
    <text evidence="6">Belongs to the class I-like SAM-binding methyltransferase superfamily. RsmB/NOP family.</text>
</comment>
<dbReference type="Pfam" id="PF17125">
    <property type="entry name" value="Methyltr_RsmF_N"/>
    <property type="match status" value="1"/>
</dbReference>
<keyword evidence="2 6" id="KW-0489">Methyltransferase</keyword>
<feature type="binding site" evidence="6">
    <location>
        <position position="184"/>
    </location>
    <ligand>
        <name>S-adenosyl-L-methionine</name>
        <dbReference type="ChEBI" id="CHEBI:59789"/>
    </ligand>
</feature>
<evidence type="ECO:0000256" key="1">
    <source>
        <dbReference type="ARBA" id="ARBA00022490"/>
    </source>
</evidence>
<keyword evidence="3 6" id="KW-0808">Transferase</keyword>
<dbReference type="EMBL" id="FTOO01000002">
    <property type="protein sequence ID" value="SIS67872.1"/>
    <property type="molecule type" value="Genomic_DNA"/>
</dbReference>
<comment type="caution">
    <text evidence="6">Lacks conserved residue(s) required for the propagation of feature annotation.</text>
</comment>
<name>A0A1N7L1Y5_9BACL</name>
<dbReference type="Gene3D" id="3.40.50.150">
    <property type="entry name" value="Vaccinia Virus protein VP39"/>
    <property type="match status" value="1"/>
</dbReference>
<dbReference type="Proteomes" id="UP000186156">
    <property type="component" value="Unassembled WGS sequence"/>
</dbReference>
<evidence type="ECO:0000256" key="4">
    <source>
        <dbReference type="ARBA" id="ARBA00022691"/>
    </source>
</evidence>
<feature type="binding site" evidence="6">
    <location>
        <begin position="114"/>
        <end position="120"/>
    </location>
    <ligand>
        <name>S-adenosyl-L-methionine</name>
        <dbReference type="ChEBI" id="CHEBI:59789"/>
    </ligand>
</feature>
<evidence type="ECO:0000256" key="3">
    <source>
        <dbReference type="ARBA" id="ARBA00022679"/>
    </source>
</evidence>
<keyword evidence="4 6" id="KW-0949">S-adenosyl-L-methionine</keyword>
<dbReference type="Gene3D" id="2.30.130.60">
    <property type="match status" value="1"/>
</dbReference>
<dbReference type="CDD" id="cd02440">
    <property type="entry name" value="AdoMet_MTases"/>
    <property type="match status" value="1"/>
</dbReference>
<evidence type="ECO:0000259" key="7">
    <source>
        <dbReference type="PROSITE" id="PS51686"/>
    </source>
</evidence>
<protein>
    <submittedName>
        <fullName evidence="8">NOL1/NOP2/sun family putative RNA methylase</fullName>
    </submittedName>
</protein>
<dbReference type="STRING" id="252246.SAMN05421799_102357"/>
<sequence>MRVAPDIPEHFIKQMETWMGPEARDLVEAMTGRPWRGLRYAAVANPHGSLPAGLAPFLGERIPWTDDGHYLSPGVSLGYTVLHQAGAFYLQDPSAMAVAVALDPKPGERILDLCAAPGGKTTYAALLAARRGGAHIVANDIHRDRVVTLAENAERVGAPCAIVNESPAALAEAWPQAFDAVVVDAPCSGEGMFRKDPAVRKEWHPDAPAKFQALQKDILAHALAVLRPGGRLVYSTCTLNPLENEHVIAWLLEHFPVELEPLPDWPEWSPARSDWAQGRVEMEGAKRLWPHLGRGEGHFVARLRLHEPIAAARRRSRAKAGQSLLSDKTWSAWLSSLLTDVPDAWRQTRVQKTVVFADALGDLAVDGLRILRPGPPLAERKGQVFVPHHAASRLVAPGGFRATVEVDEETAIRYLAGEPLSMPANVAQDASFFAVAHEGFHLGFAKRAPGRLNNLYPRGLRSTRIESLAALAGAAGSSSS</sequence>
<keyword evidence="5 6" id="KW-0694">RNA-binding</keyword>
<dbReference type="AlphaFoldDB" id="A0A1N7L1Y5"/>
<dbReference type="Pfam" id="PF13636">
    <property type="entry name" value="Methyltranf_PUA"/>
    <property type="match status" value="1"/>
</dbReference>
<organism evidence="8 9">
    <name type="scientific">Alicyclobacillus vulcanalis</name>
    <dbReference type="NCBI Taxonomy" id="252246"/>
    <lineage>
        <taxon>Bacteria</taxon>
        <taxon>Bacillati</taxon>
        <taxon>Bacillota</taxon>
        <taxon>Bacilli</taxon>
        <taxon>Bacillales</taxon>
        <taxon>Alicyclobacillaceae</taxon>
        <taxon>Alicyclobacillus</taxon>
    </lineage>
</organism>
<dbReference type="PRINTS" id="PR02008">
    <property type="entry name" value="RCMTFAMILY"/>
</dbReference>
<feature type="binding site" evidence="6">
    <location>
        <position position="140"/>
    </location>
    <ligand>
        <name>S-adenosyl-L-methionine</name>
        <dbReference type="ChEBI" id="CHEBI:59789"/>
    </ligand>
</feature>
<dbReference type="InterPro" id="IPR029063">
    <property type="entry name" value="SAM-dependent_MTases_sf"/>
</dbReference>
<evidence type="ECO:0000313" key="8">
    <source>
        <dbReference type="EMBL" id="SIS67872.1"/>
    </source>
</evidence>
<dbReference type="InterPro" id="IPR049560">
    <property type="entry name" value="MeTrfase_RsmB-F_NOP2_cat"/>
</dbReference>